<gene>
    <name evidence="3" type="ORF">DN069_37845</name>
</gene>
<feature type="transmembrane region" description="Helical" evidence="2">
    <location>
        <begin position="195"/>
        <end position="214"/>
    </location>
</feature>
<keyword evidence="2" id="KW-0472">Membrane</keyword>
<comment type="caution">
    <text evidence="3">The sequence shown here is derived from an EMBL/GenBank/DDBJ whole genome shotgun (WGS) entry which is preliminary data.</text>
</comment>
<reference evidence="3 4" key="1">
    <citation type="submission" date="2018-06" db="EMBL/GenBank/DDBJ databases">
        <title>Streptacidiphilus pinicola sp. nov., isolated from pine grove soil.</title>
        <authorList>
            <person name="Roh S.G."/>
            <person name="Park S."/>
            <person name="Kim M.-K."/>
            <person name="Yun B.-R."/>
            <person name="Park J."/>
            <person name="Kim M.J."/>
            <person name="Kim Y.S."/>
            <person name="Kim S.B."/>
        </authorList>
    </citation>
    <scope>NUCLEOTIDE SEQUENCE [LARGE SCALE GENOMIC DNA]</scope>
    <source>
        <strain evidence="3 4">MMS16-CNU450</strain>
    </source>
</reference>
<dbReference type="Proteomes" id="UP000248889">
    <property type="component" value="Unassembled WGS sequence"/>
</dbReference>
<sequence length="219" mass="21361">MGAVGAQQAVAAGLGESAGPAPAKSRPGGTSSGFTVRLPDGRMLHFSYAPAPGAGAHRPPSGRPGSGAPPSAPSGSPSGTPSAQPSPEPPSSELPVPVISSLFPSPKPSGSGRTPAARPSRGAAGPRGSASAARTPRGDPALNAADAVVPGAMDPPRPSSTVPPPLGPQAVLHPDTTNEQIASARSPVGGLGHRARLLGVGLALIGTGAALFGWRIRRL</sequence>
<proteinExistence type="predicted"/>
<keyword evidence="2" id="KW-1133">Transmembrane helix</keyword>
<protein>
    <submittedName>
        <fullName evidence="3">Uncharacterized protein</fullName>
    </submittedName>
</protein>
<feature type="compositionally biased region" description="Low complexity" evidence="1">
    <location>
        <begin position="115"/>
        <end position="134"/>
    </location>
</feature>
<accession>A0A2X0IZR4</accession>
<feature type="compositionally biased region" description="Low complexity" evidence="1">
    <location>
        <begin position="93"/>
        <end position="102"/>
    </location>
</feature>
<evidence type="ECO:0000256" key="2">
    <source>
        <dbReference type="SAM" id="Phobius"/>
    </source>
</evidence>
<organism evidence="3 4">
    <name type="scientific">Streptacidiphilus pinicola</name>
    <dbReference type="NCBI Taxonomy" id="2219663"/>
    <lineage>
        <taxon>Bacteria</taxon>
        <taxon>Bacillati</taxon>
        <taxon>Actinomycetota</taxon>
        <taxon>Actinomycetes</taxon>
        <taxon>Kitasatosporales</taxon>
        <taxon>Streptomycetaceae</taxon>
        <taxon>Streptacidiphilus</taxon>
    </lineage>
</organism>
<evidence type="ECO:0000313" key="3">
    <source>
        <dbReference type="EMBL" id="RAG80498.1"/>
    </source>
</evidence>
<feature type="compositionally biased region" description="Low complexity" evidence="1">
    <location>
        <begin position="1"/>
        <end position="13"/>
    </location>
</feature>
<dbReference type="AlphaFoldDB" id="A0A2X0IZR4"/>
<name>A0A2X0IZR4_9ACTN</name>
<feature type="compositionally biased region" description="Low complexity" evidence="1">
    <location>
        <begin position="49"/>
        <end position="59"/>
    </location>
</feature>
<dbReference type="EMBL" id="QKYN01000224">
    <property type="protein sequence ID" value="RAG80498.1"/>
    <property type="molecule type" value="Genomic_DNA"/>
</dbReference>
<feature type="compositionally biased region" description="Pro residues" evidence="1">
    <location>
        <begin position="153"/>
        <end position="167"/>
    </location>
</feature>
<evidence type="ECO:0000256" key="1">
    <source>
        <dbReference type="SAM" id="MobiDB-lite"/>
    </source>
</evidence>
<feature type="compositionally biased region" description="Low complexity" evidence="1">
    <location>
        <begin position="66"/>
        <end position="83"/>
    </location>
</feature>
<keyword evidence="2" id="KW-0812">Transmembrane</keyword>
<feature type="region of interest" description="Disordered" evidence="1">
    <location>
        <begin position="1"/>
        <end position="173"/>
    </location>
</feature>
<evidence type="ECO:0000313" key="4">
    <source>
        <dbReference type="Proteomes" id="UP000248889"/>
    </source>
</evidence>
<keyword evidence="4" id="KW-1185">Reference proteome</keyword>